<dbReference type="AlphaFoldDB" id="A0AAE0ZYQ9"/>
<keyword evidence="2" id="KW-1185">Reference proteome</keyword>
<protein>
    <submittedName>
        <fullName evidence="1">Uncharacterized protein</fullName>
    </submittedName>
</protein>
<sequence length="160" mass="18007">MIDGRLKLAKLNAIIFWDGQMERVTETGCLYLAVLISNNYISSSYVMSEAVESSRPVLPISLGVVSTSSPGSTRPTTKGRILTQQRHIVRMSRKRQRLSEYQLSSDTLCACLRNVNDFQNTDSAVTHCAHFSETSTIVIILTQQRHIVRMSAKRQRLSEC</sequence>
<name>A0AAE0ZYQ9_9GAST</name>
<dbReference type="EMBL" id="JAWDGP010003079">
    <property type="protein sequence ID" value="KAK3777441.1"/>
    <property type="molecule type" value="Genomic_DNA"/>
</dbReference>
<proteinExistence type="predicted"/>
<reference evidence="1" key="1">
    <citation type="journal article" date="2023" name="G3 (Bethesda)">
        <title>A reference genome for the long-term kleptoplast-retaining sea slug Elysia crispata morphotype clarki.</title>
        <authorList>
            <person name="Eastman K.E."/>
            <person name="Pendleton A.L."/>
            <person name="Shaikh M.A."/>
            <person name="Suttiyut T."/>
            <person name="Ogas R."/>
            <person name="Tomko P."/>
            <person name="Gavelis G."/>
            <person name="Widhalm J.R."/>
            <person name="Wisecaver J.H."/>
        </authorList>
    </citation>
    <scope>NUCLEOTIDE SEQUENCE</scope>
    <source>
        <strain evidence="1">ECLA1</strain>
    </source>
</reference>
<gene>
    <name evidence="1" type="ORF">RRG08_032544</name>
</gene>
<dbReference type="Proteomes" id="UP001283361">
    <property type="component" value="Unassembled WGS sequence"/>
</dbReference>
<evidence type="ECO:0000313" key="2">
    <source>
        <dbReference type="Proteomes" id="UP001283361"/>
    </source>
</evidence>
<accession>A0AAE0ZYQ9</accession>
<organism evidence="1 2">
    <name type="scientific">Elysia crispata</name>
    <name type="common">lettuce slug</name>
    <dbReference type="NCBI Taxonomy" id="231223"/>
    <lineage>
        <taxon>Eukaryota</taxon>
        <taxon>Metazoa</taxon>
        <taxon>Spiralia</taxon>
        <taxon>Lophotrochozoa</taxon>
        <taxon>Mollusca</taxon>
        <taxon>Gastropoda</taxon>
        <taxon>Heterobranchia</taxon>
        <taxon>Euthyneura</taxon>
        <taxon>Panpulmonata</taxon>
        <taxon>Sacoglossa</taxon>
        <taxon>Placobranchoidea</taxon>
        <taxon>Plakobranchidae</taxon>
        <taxon>Elysia</taxon>
    </lineage>
</organism>
<evidence type="ECO:0000313" key="1">
    <source>
        <dbReference type="EMBL" id="KAK3777441.1"/>
    </source>
</evidence>
<comment type="caution">
    <text evidence="1">The sequence shown here is derived from an EMBL/GenBank/DDBJ whole genome shotgun (WGS) entry which is preliminary data.</text>
</comment>